<dbReference type="eggNOG" id="COG5602">
    <property type="taxonomic scope" value="Bacteria"/>
</dbReference>
<dbReference type="HOGENOM" id="CLU_1352736_0_0_11"/>
<sequence length="189" mass="20216">MSQPSPRARSGDPQTRARRMWACAGCLFGLALLLVLIGVVARIWLAPEDDTYQRSTDVSQTQQAEPSSEAEASPSPAPEGSLRLVSFVTPSGNIGCTFEDGSVGCSVRDRDYPEDTDCSEDLFSVRLADGEVQPACGEDFTGEDPPELEYGHSAVSGTVACTSESDGLTCWDTETSTGFVLSRDSYETL</sequence>
<dbReference type="AlphaFoldDB" id="Z9JSZ1"/>
<reference evidence="3 4" key="1">
    <citation type="submission" date="2014-02" db="EMBL/GenBank/DDBJ databases">
        <title>Genome sequence of Brachybacterium phenoliresistens strain W13A50.</title>
        <authorList>
            <person name="Wang X."/>
        </authorList>
    </citation>
    <scope>NUCLEOTIDE SEQUENCE [LARGE SCALE GENOMIC DNA]</scope>
    <source>
        <strain evidence="3 4">W13A50</strain>
    </source>
</reference>
<feature type="compositionally biased region" description="Polar residues" evidence="1">
    <location>
        <begin position="54"/>
        <end position="63"/>
    </location>
</feature>
<name>Z9JSZ1_9MICO</name>
<keyword evidence="2" id="KW-0472">Membrane</keyword>
<keyword evidence="4" id="KW-1185">Reference proteome</keyword>
<dbReference type="Proteomes" id="UP000023067">
    <property type="component" value="Unassembled WGS sequence"/>
</dbReference>
<dbReference type="PATRIC" id="fig|396014.3.peg.1726"/>
<gene>
    <name evidence="3" type="ORF">BF93_16915</name>
</gene>
<protein>
    <submittedName>
        <fullName evidence="3">Uncharacterized protein</fullName>
    </submittedName>
</protein>
<feature type="region of interest" description="Disordered" evidence="1">
    <location>
        <begin position="54"/>
        <end position="81"/>
    </location>
</feature>
<feature type="transmembrane region" description="Helical" evidence="2">
    <location>
        <begin position="21"/>
        <end position="45"/>
    </location>
</feature>
<dbReference type="EMBL" id="JDYK01000007">
    <property type="protein sequence ID" value="EWS81485.1"/>
    <property type="molecule type" value="Genomic_DNA"/>
</dbReference>
<evidence type="ECO:0000256" key="1">
    <source>
        <dbReference type="SAM" id="MobiDB-lite"/>
    </source>
</evidence>
<keyword evidence="2" id="KW-1133">Transmembrane helix</keyword>
<dbReference type="STRING" id="396014.BF93_16915"/>
<dbReference type="RefSeq" id="WP_051486733.1">
    <property type="nucleotide sequence ID" value="NZ_BAAAOW010000003.1"/>
</dbReference>
<organism evidence="3 4">
    <name type="scientific">Brachybacterium phenoliresistens</name>
    <dbReference type="NCBI Taxonomy" id="396014"/>
    <lineage>
        <taxon>Bacteria</taxon>
        <taxon>Bacillati</taxon>
        <taxon>Actinomycetota</taxon>
        <taxon>Actinomycetes</taxon>
        <taxon>Micrococcales</taxon>
        <taxon>Dermabacteraceae</taxon>
        <taxon>Brachybacterium</taxon>
    </lineage>
</organism>
<feature type="compositionally biased region" description="Low complexity" evidence="1">
    <location>
        <begin position="64"/>
        <end position="74"/>
    </location>
</feature>
<evidence type="ECO:0000313" key="4">
    <source>
        <dbReference type="Proteomes" id="UP000023067"/>
    </source>
</evidence>
<evidence type="ECO:0000313" key="3">
    <source>
        <dbReference type="EMBL" id="EWS81485.1"/>
    </source>
</evidence>
<comment type="caution">
    <text evidence="3">The sequence shown here is derived from an EMBL/GenBank/DDBJ whole genome shotgun (WGS) entry which is preliminary data.</text>
</comment>
<keyword evidence="2" id="KW-0812">Transmembrane</keyword>
<evidence type="ECO:0000256" key="2">
    <source>
        <dbReference type="SAM" id="Phobius"/>
    </source>
</evidence>
<accession>Z9JSZ1</accession>
<dbReference type="OrthoDB" id="4485680at2"/>
<proteinExistence type="predicted"/>